<evidence type="ECO:0000313" key="7">
    <source>
        <dbReference type="Proteomes" id="UP000315677"/>
    </source>
</evidence>
<dbReference type="Pfam" id="PF00440">
    <property type="entry name" value="TetR_N"/>
    <property type="match status" value="1"/>
</dbReference>
<dbReference type="InterPro" id="IPR004111">
    <property type="entry name" value="Repressor_TetR_C"/>
</dbReference>
<dbReference type="GO" id="GO:0000976">
    <property type="term" value="F:transcription cis-regulatory region binding"/>
    <property type="evidence" value="ECO:0007669"/>
    <property type="project" value="TreeGrafter"/>
</dbReference>
<evidence type="ECO:0000256" key="1">
    <source>
        <dbReference type="ARBA" id="ARBA00023015"/>
    </source>
</evidence>
<protein>
    <submittedName>
        <fullName evidence="6">TetR family transcriptional regulator</fullName>
    </submittedName>
</protein>
<organism evidence="6 7">
    <name type="scientific">Pseudonocardia kunmingensis</name>
    <dbReference type="NCBI Taxonomy" id="630975"/>
    <lineage>
        <taxon>Bacteria</taxon>
        <taxon>Bacillati</taxon>
        <taxon>Actinomycetota</taxon>
        <taxon>Actinomycetes</taxon>
        <taxon>Pseudonocardiales</taxon>
        <taxon>Pseudonocardiaceae</taxon>
        <taxon>Pseudonocardia</taxon>
    </lineage>
</organism>
<dbReference type="OrthoDB" id="2570341at2"/>
<comment type="caution">
    <text evidence="6">The sequence shown here is derived from an EMBL/GenBank/DDBJ whole genome shotgun (WGS) entry which is preliminary data.</text>
</comment>
<dbReference type="PANTHER" id="PTHR30055">
    <property type="entry name" value="HTH-TYPE TRANSCRIPTIONAL REGULATOR RUTR"/>
    <property type="match status" value="1"/>
</dbReference>
<sequence>MSHDEGSARPDGGAAVRRSLQLMWGGAPEPTRGPKPGLAVGSIVRAAIELADTEGLVALSMRRIAGALGVGAMSLYRYVPGKAELVDLMVDEVYAEDAAAVDVLEGDWRSRLEAFGRQEWAMYLRHPWMLQIAQGRPMLGPNAMRSTDVALRAVDDLGLTEDEMLGAVVTLSAFVAGLAKSTIEAMQAADRTGISDEEWWEIQGEYVGPAVVAGELPMLTKVGEAGAFNSSFDNFEFGLQCVLDGLGVLIEGRRAAGGS</sequence>
<feature type="domain" description="HTH tetR-type" evidence="5">
    <location>
        <begin position="37"/>
        <end position="97"/>
    </location>
</feature>
<dbReference type="Pfam" id="PF02909">
    <property type="entry name" value="TetR_C_1"/>
    <property type="match status" value="1"/>
</dbReference>
<evidence type="ECO:0000256" key="4">
    <source>
        <dbReference type="PROSITE-ProRule" id="PRU00335"/>
    </source>
</evidence>
<dbReference type="RefSeq" id="WP_142048921.1">
    <property type="nucleotide sequence ID" value="NZ_VFPA01000001.1"/>
</dbReference>
<keyword evidence="3" id="KW-0804">Transcription</keyword>
<name>A0A543DYP9_9PSEU</name>
<gene>
    <name evidence="6" type="ORF">FB558_1232</name>
</gene>
<evidence type="ECO:0000256" key="2">
    <source>
        <dbReference type="ARBA" id="ARBA00023125"/>
    </source>
</evidence>
<dbReference type="InterPro" id="IPR001647">
    <property type="entry name" value="HTH_TetR"/>
</dbReference>
<dbReference type="EMBL" id="VFPA01000001">
    <property type="protein sequence ID" value="TQM14467.1"/>
    <property type="molecule type" value="Genomic_DNA"/>
</dbReference>
<feature type="DNA-binding region" description="H-T-H motif" evidence="4">
    <location>
        <begin position="60"/>
        <end position="79"/>
    </location>
</feature>
<proteinExistence type="predicted"/>
<keyword evidence="7" id="KW-1185">Reference proteome</keyword>
<dbReference type="InterPro" id="IPR036271">
    <property type="entry name" value="Tet_transcr_reg_TetR-rel_C_sf"/>
</dbReference>
<dbReference type="GO" id="GO:0003700">
    <property type="term" value="F:DNA-binding transcription factor activity"/>
    <property type="evidence" value="ECO:0007669"/>
    <property type="project" value="TreeGrafter"/>
</dbReference>
<dbReference type="Gene3D" id="1.10.10.60">
    <property type="entry name" value="Homeodomain-like"/>
    <property type="match status" value="1"/>
</dbReference>
<reference evidence="6 7" key="1">
    <citation type="submission" date="2019-06" db="EMBL/GenBank/DDBJ databases">
        <title>Sequencing the genomes of 1000 actinobacteria strains.</title>
        <authorList>
            <person name="Klenk H.-P."/>
        </authorList>
    </citation>
    <scope>NUCLEOTIDE SEQUENCE [LARGE SCALE GENOMIC DNA]</scope>
    <source>
        <strain evidence="6 7">DSM 45301</strain>
    </source>
</reference>
<keyword evidence="1" id="KW-0805">Transcription regulation</keyword>
<keyword evidence="2 4" id="KW-0238">DNA-binding</keyword>
<evidence type="ECO:0000313" key="6">
    <source>
        <dbReference type="EMBL" id="TQM14467.1"/>
    </source>
</evidence>
<dbReference type="PROSITE" id="PS50977">
    <property type="entry name" value="HTH_TETR_2"/>
    <property type="match status" value="1"/>
</dbReference>
<dbReference type="Proteomes" id="UP000315677">
    <property type="component" value="Unassembled WGS sequence"/>
</dbReference>
<dbReference type="PANTHER" id="PTHR30055:SF151">
    <property type="entry name" value="TRANSCRIPTIONAL REGULATORY PROTEIN"/>
    <property type="match status" value="1"/>
</dbReference>
<evidence type="ECO:0000259" key="5">
    <source>
        <dbReference type="PROSITE" id="PS50977"/>
    </source>
</evidence>
<evidence type="ECO:0000256" key="3">
    <source>
        <dbReference type="ARBA" id="ARBA00023163"/>
    </source>
</evidence>
<dbReference type="InterPro" id="IPR009057">
    <property type="entry name" value="Homeodomain-like_sf"/>
</dbReference>
<dbReference type="AlphaFoldDB" id="A0A543DYP9"/>
<dbReference type="GO" id="GO:0045892">
    <property type="term" value="P:negative regulation of DNA-templated transcription"/>
    <property type="evidence" value="ECO:0007669"/>
    <property type="project" value="InterPro"/>
</dbReference>
<dbReference type="SUPFAM" id="SSF48498">
    <property type="entry name" value="Tetracyclin repressor-like, C-terminal domain"/>
    <property type="match status" value="1"/>
</dbReference>
<dbReference type="SUPFAM" id="SSF46689">
    <property type="entry name" value="Homeodomain-like"/>
    <property type="match status" value="1"/>
</dbReference>
<accession>A0A543DYP9</accession>
<dbReference type="InterPro" id="IPR050109">
    <property type="entry name" value="HTH-type_TetR-like_transc_reg"/>
</dbReference>
<dbReference type="Gene3D" id="1.10.357.10">
    <property type="entry name" value="Tetracycline Repressor, domain 2"/>
    <property type="match status" value="1"/>
</dbReference>